<sequence length="83" mass="8918">MESVVHGPTCCELPSFTDDAGFLAQVARKHDYDLNINLLRAHKKRHVNDQGSSSISSSSDSLKFCGSDSGTPASSIDSVTVKY</sequence>
<protein>
    <submittedName>
        <fullName evidence="2">Uncharacterized protein</fullName>
    </submittedName>
</protein>
<gene>
    <name evidence="2" type="ORF">LIPSTDRAFT_104354</name>
</gene>
<reference evidence="2 3" key="1">
    <citation type="journal article" date="2016" name="Proc. Natl. Acad. Sci. U.S.A.">
        <title>Comparative genomics of biotechnologically important yeasts.</title>
        <authorList>
            <person name="Riley R."/>
            <person name="Haridas S."/>
            <person name="Wolfe K.H."/>
            <person name="Lopes M.R."/>
            <person name="Hittinger C.T."/>
            <person name="Goeker M."/>
            <person name="Salamov A.A."/>
            <person name="Wisecaver J.H."/>
            <person name="Long T.M."/>
            <person name="Calvey C.H."/>
            <person name="Aerts A.L."/>
            <person name="Barry K.W."/>
            <person name="Choi C."/>
            <person name="Clum A."/>
            <person name="Coughlan A.Y."/>
            <person name="Deshpande S."/>
            <person name="Douglass A.P."/>
            <person name="Hanson S.J."/>
            <person name="Klenk H.-P."/>
            <person name="LaButti K.M."/>
            <person name="Lapidus A."/>
            <person name="Lindquist E.A."/>
            <person name="Lipzen A.M."/>
            <person name="Meier-Kolthoff J.P."/>
            <person name="Ohm R.A."/>
            <person name="Otillar R.P."/>
            <person name="Pangilinan J.L."/>
            <person name="Peng Y."/>
            <person name="Rokas A."/>
            <person name="Rosa C.A."/>
            <person name="Scheuner C."/>
            <person name="Sibirny A.A."/>
            <person name="Slot J.C."/>
            <person name="Stielow J.B."/>
            <person name="Sun H."/>
            <person name="Kurtzman C.P."/>
            <person name="Blackwell M."/>
            <person name="Grigoriev I.V."/>
            <person name="Jeffries T.W."/>
        </authorList>
    </citation>
    <scope>NUCLEOTIDE SEQUENCE [LARGE SCALE GENOMIC DNA]</scope>
    <source>
        <strain evidence="2 3">NRRL Y-11557</strain>
    </source>
</reference>
<dbReference type="AlphaFoldDB" id="A0A1E3Q9J3"/>
<feature type="region of interest" description="Disordered" evidence="1">
    <location>
        <begin position="44"/>
        <end position="83"/>
    </location>
</feature>
<evidence type="ECO:0000313" key="3">
    <source>
        <dbReference type="Proteomes" id="UP000094385"/>
    </source>
</evidence>
<proteinExistence type="predicted"/>
<organism evidence="2 3">
    <name type="scientific">Lipomyces starkeyi NRRL Y-11557</name>
    <dbReference type="NCBI Taxonomy" id="675824"/>
    <lineage>
        <taxon>Eukaryota</taxon>
        <taxon>Fungi</taxon>
        <taxon>Dikarya</taxon>
        <taxon>Ascomycota</taxon>
        <taxon>Saccharomycotina</taxon>
        <taxon>Lipomycetes</taxon>
        <taxon>Lipomycetales</taxon>
        <taxon>Lipomycetaceae</taxon>
        <taxon>Lipomyces</taxon>
    </lineage>
</organism>
<accession>A0A1E3Q9J3</accession>
<dbReference type="EMBL" id="KV454293">
    <property type="protein sequence ID" value="ODQ73822.1"/>
    <property type="molecule type" value="Genomic_DNA"/>
</dbReference>
<feature type="compositionally biased region" description="Low complexity" evidence="1">
    <location>
        <begin position="52"/>
        <end position="61"/>
    </location>
</feature>
<evidence type="ECO:0000313" key="2">
    <source>
        <dbReference type="EMBL" id="ODQ73822.1"/>
    </source>
</evidence>
<dbReference type="Proteomes" id="UP000094385">
    <property type="component" value="Unassembled WGS sequence"/>
</dbReference>
<keyword evidence="3" id="KW-1185">Reference proteome</keyword>
<name>A0A1E3Q9J3_LIPST</name>
<evidence type="ECO:0000256" key="1">
    <source>
        <dbReference type="SAM" id="MobiDB-lite"/>
    </source>
</evidence>
<feature type="compositionally biased region" description="Polar residues" evidence="1">
    <location>
        <begin position="68"/>
        <end position="83"/>
    </location>
</feature>